<evidence type="ECO:0000313" key="2">
    <source>
        <dbReference type="Proteomes" id="UP001649230"/>
    </source>
</evidence>
<reference evidence="1 2" key="1">
    <citation type="journal article" date="2024" name="Int. J. Syst. Evol. Microbiol.">
        <title>Paenibacillus hexagrammi sp. nov., a novel bacterium isolated from the gut content of Hexagrammos agrammus.</title>
        <authorList>
            <person name="Jung H.K."/>
            <person name="Kim D.G."/>
            <person name="Zin H."/>
            <person name="Park J."/>
            <person name="Jung H."/>
            <person name="Kim Y.O."/>
            <person name="Kong H.J."/>
            <person name="Kim J.W."/>
            <person name="Kim Y.S."/>
        </authorList>
    </citation>
    <scope>NUCLEOTIDE SEQUENCE [LARGE SCALE GENOMIC DNA]</scope>
    <source>
        <strain evidence="1 2">YPD9-1</strain>
    </source>
</reference>
<dbReference type="Proteomes" id="UP001649230">
    <property type="component" value="Plasmid pYPD9-1"/>
</dbReference>
<organism evidence="1 2">
    <name type="scientific">Paenibacillus hexagrammi</name>
    <dbReference type="NCBI Taxonomy" id="2908839"/>
    <lineage>
        <taxon>Bacteria</taxon>
        <taxon>Bacillati</taxon>
        <taxon>Bacillota</taxon>
        <taxon>Bacilli</taxon>
        <taxon>Bacillales</taxon>
        <taxon>Paenibacillaceae</taxon>
        <taxon>Paenibacillus</taxon>
    </lineage>
</organism>
<protein>
    <submittedName>
        <fullName evidence="1">Uncharacterized protein</fullName>
    </submittedName>
</protein>
<evidence type="ECO:0000313" key="1">
    <source>
        <dbReference type="EMBL" id="UJF36597.1"/>
    </source>
</evidence>
<name>A0ABY3SUJ5_9BACL</name>
<keyword evidence="2" id="KW-1185">Reference proteome</keyword>
<geneLocation type="plasmid" evidence="1 2">
    <name>pYPD9-1</name>
</geneLocation>
<accession>A0ABY3SUJ5</accession>
<keyword evidence="1" id="KW-0614">Plasmid</keyword>
<dbReference type="EMBL" id="CP090979">
    <property type="protein sequence ID" value="UJF36597.1"/>
    <property type="molecule type" value="Genomic_DNA"/>
</dbReference>
<dbReference type="RefSeq" id="WP_235123147.1">
    <property type="nucleotide sequence ID" value="NZ_CP090979.1"/>
</dbReference>
<proteinExistence type="predicted"/>
<sequence>MTYTASEIMNLSVNTPKHWLGDGARPAFADSVFRSNNWNCASMNIMRRVCYDLFDELGTKEGYNDPDAWLTGDVYSGDCWFDYESNQAEFACHINGHDVLGFRFQDHTFVFFVGEEVTYMVQWYKNRGRTEWLLKLEGTEMGTAQPVTAQEYADLLNAVIDHPITPHTAVQAIQYNFWWIDQLEAEECEGGE</sequence>
<gene>
    <name evidence="1" type="ORF">L0M14_30375</name>
</gene>